<organism evidence="2 3">
    <name type="scientific">Acacia crassicarpa</name>
    <name type="common">northern wattle</name>
    <dbReference type="NCBI Taxonomy" id="499986"/>
    <lineage>
        <taxon>Eukaryota</taxon>
        <taxon>Viridiplantae</taxon>
        <taxon>Streptophyta</taxon>
        <taxon>Embryophyta</taxon>
        <taxon>Tracheophyta</taxon>
        <taxon>Spermatophyta</taxon>
        <taxon>Magnoliopsida</taxon>
        <taxon>eudicotyledons</taxon>
        <taxon>Gunneridae</taxon>
        <taxon>Pentapetalae</taxon>
        <taxon>rosids</taxon>
        <taxon>fabids</taxon>
        <taxon>Fabales</taxon>
        <taxon>Fabaceae</taxon>
        <taxon>Caesalpinioideae</taxon>
        <taxon>mimosoid clade</taxon>
        <taxon>Acacieae</taxon>
        <taxon>Acacia</taxon>
    </lineage>
</organism>
<keyword evidence="1" id="KW-1133">Transmembrane helix</keyword>
<protein>
    <submittedName>
        <fullName evidence="2">Uncharacterized protein</fullName>
    </submittedName>
</protein>
<keyword evidence="1" id="KW-0812">Transmembrane</keyword>
<sequence length="195" mass="22242">MCRSTDLLPPSPYTHDGACPNVKALFVHVRTSASEINDPLPQFLTILFNPPNHSLSLHRLLNHSLPHAIFAAKLSLCPRRRRPSQPLSFQLFLGEAMLLKGALIEQDQNRWTLDSTNWVRLVNHKERVKNCVNFGHLEQIPEEMELPSEDSHEVMDLEGLRRTVDLGIWVLCLGLGVGYLVSRASVRKFRPYLNF</sequence>
<proteinExistence type="predicted"/>
<feature type="transmembrane region" description="Helical" evidence="1">
    <location>
        <begin position="166"/>
        <end position="186"/>
    </location>
</feature>
<dbReference type="EMBL" id="JAWXYG010000010">
    <property type="protein sequence ID" value="KAK4260644.1"/>
    <property type="molecule type" value="Genomic_DNA"/>
</dbReference>
<dbReference type="AlphaFoldDB" id="A0AAE1JWH6"/>
<keyword evidence="1" id="KW-0472">Membrane</keyword>
<reference evidence="2" key="1">
    <citation type="submission" date="2023-10" db="EMBL/GenBank/DDBJ databases">
        <title>Chromosome-level genome of the transformable northern wattle, Acacia crassicarpa.</title>
        <authorList>
            <person name="Massaro I."/>
            <person name="Sinha N.R."/>
            <person name="Poethig S."/>
            <person name="Leichty A.R."/>
        </authorList>
    </citation>
    <scope>NUCLEOTIDE SEQUENCE</scope>
    <source>
        <strain evidence="2">Acra3RX</strain>
        <tissue evidence="2">Leaf</tissue>
    </source>
</reference>
<keyword evidence="3" id="KW-1185">Reference proteome</keyword>
<evidence type="ECO:0000313" key="2">
    <source>
        <dbReference type="EMBL" id="KAK4260644.1"/>
    </source>
</evidence>
<comment type="caution">
    <text evidence="2">The sequence shown here is derived from an EMBL/GenBank/DDBJ whole genome shotgun (WGS) entry which is preliminary data.</text>
</comment>
<name>A0AAE1JWH6_9FABA</name>
<evidence type="ECO:0000313" key="3">
    <source>
        <dbReference type="Proteomes" id="UP001293593"/>
    </source>
</evidence>
<dbReference type="Proteomes" id="UP001293593">
    <property type="component" value="Unassembled WGS sequence"/>
</dbReference>
<accession>A0AAE1JWH6</accession>
<dbReference type="PANTHER" id="PTHR37244">
    <property type="entry name" value="NADP-SPECIFIC GLUTAMATE DEHYDROGENASE"/>
    <property type="match status" value="1"/>
</dbReference>
<gene>
    <name evidence="2" type="ORF">QN277_003733</name>
</gene>
<dbReference type="PANTHER" id="PTHR37244:SF1">
    <property type="entry name" value="NADP-SPECIFIC GLUTAMATE DEHYDROGENASE"/>
    <property type="match status" value="1"/>
</dbReference>
<evidence type="ECO:0000256" key="1">
    <source>
        <dbReference type="SAM" id="Phobius"/>
    </source>
</evidence>